<dbReference type="PANTHER" id="PTHR47197">
    <property type="entry name" value="PROTEIN NIRF"/>
    <property type="match status" value="1"/>
</dbReference>
<reference evidence="5" key="1">
    <citation type="journal article" date="2019" name="Int. J. Syst. Evol. Microbiol.">
        <title>The Global Catalogue of Microorganisms (GCM) 10K type strain sequencing project: providing services to taxonomists for standard genome sequencing and annotation.</title>
        <authorList>
            <consortium name="The Broad Institute Genomics Platform"/>
            <consortium name="The Broad Institute Genome Sequencing Center for Infectious Disease"/>
            <person name="Wu L."/>
            <person name="Ma J."/>
        </authorList>
    </citation>
    <scope>NUCLEOTIDE SEQUENCE [LARGE SCALE GENOMIC DNA]</scope>
    <source>
        <strain evidence="5">CGMCC 1.3240</strain>
    </source>
</reference>
<accession>A0ABW0VVR9</accession>
<dbReference type="NCBIfam" id="TIGR02276">
    <property type="entry name" value="beta_rpt_yvtn"/>
    <property type="match status" value="2"/>
</dbReference>
<keyword evidence="1" id="KW-0378">Hydrolase</keyword>
<dbReference type="InterPro" id="IPR017850">
    <property type="entry name" value="Alkaline_phosphatase_core_sf"/>
</dbReference>
<evidence type="ECO:0000313" key="5">
    <source>
        <dbReference type="Proteomes" id="UP001596047"/>
    </source>
</evidence>
<evidence type="ECO:0000256" key="2">
    <source>
        <dbReference type="SAM" id="MobiDB-lite"/>
    </source>
</evidence>
<feature type="region of interest" description="Disordered" evidence="2">
    <location>
        <begin position="901"/>
        <end position="929"/>
    </location>
</feature>
<dbReference type="EMBL" id="JBHSOW010000040">
    <property type="protein sequence ID" value="MFC5649700.1"/>
    <property type="molecule type" value="Genomic_DNA"/>
</dbReference>
<dbReference type="RefSeq" id="WP_379188232.1">
    <property type="nucleotide sequence ID" value="NZ_JBHSOW010000040.1"/>
</dbReference>
<evidence type="ECO:0000256" key="1">
    <source>
        <dbReference type="ARBA" id="ARBA00022801"/>
    </source>
</evidence>
<dbReference type="SUPFAM" id="SSF50969">
    <property type="entry name" value="YVTN repeat-like/Quinoprotein amine dehydrogenase"/>
    <property type="match status" value="1"/>
</dbReference>
<dbReference type="PANTHER" id="PTHR47197:SF3">
    <property type="entry name" value="DIHYDRO-HEME D1 DEHYDROGENASE"/>
    <property type="match status" value="1"/>
</dbReference>
<evidence type="ECO:0000256" key="3">
    <source>
        <dbReference type="SAM" id="SignalP"/>
    </source>
</evidence>
<name>A0ABW0VVR9_9BACL</name>
<keyword evidence="3" id="KW-0732">Signal</keyword>
<dbReference type="InterPro" id="IPR011964">
    <property type="entry name" value="YVTN_b-propeller_repeat"/>
</dbReference>
<dbReference type="InterPro" id="IPR011044">
    <property type="entry name" value="Quino_amine_DH_bsu"/>
</dbReference>
<dbReference type="InterPro" id="IPR051200">
    <property type="entry name" value="Host-pathogen_enzymatic-act"/>
</dbReference>
<dbReference type="Gene3D" id="3.40.720.10">
    <property type="entry name" value="Alkaline Phosphatase, subunit A"/>
    <property type="match status" value="1"/>
</dbReference>
<proteinExistence type="predicted"/>
<keyword evidence="5" id="KW-1185">Reference proteome</keyword>
<dbReference type="InterPro" id="IPR015943">
    <property type="entry name" value="WD40/YVTN_repeat-like_dom_sf"/>
</dbReference>
<gene>
    <name evidence="4" type="ORF">ACFPYJ_11315</name>
</gene>
<evidence type="ECO:0000313" key="4">
    <source>
        <dbReference type="EMBL" id="MFC5649700.1"/>
    </source>
</evidence>
<protein>
    <submittedName>
        <fullName evidence="4">Alkaline phosphatase family protein</fullName>
    </submittedName>
</protein>
<dbReference type="SUPFAM" id="SSF53649">
    <property type="entry name" value="Alkaline phosphatase-like"/>
    <property type="match status" value="1"/>
</dbReference>
<dbReference type="Proteomes" id="UP001596047">
    <property type="component" value="Unassembled WGS sequence"/>
</dbReference>
<sequence length="929" mass="99918">MKKARKKISKKKLTTMIALGTVLLSAGSVYAANVNNPFGTSLVGRQTDGSVLTDVNQFVTPAGQQLEFGGNPISIQVRPDGKTAAALIGRNNYGGNGVNIVDLKTGTLITSNFSLKLSSMWGLTYSPDGNYLYATGSTGGKGTIVVMSIAADGIPTIDHTITLPEAGVGGNINPQDIVMGPDGKTLLVALNRDNSLGVVDLQTNQLTARIPVGNSPTSVIVKGGKAYVSNVGGKTAMPGDFTVDSSGTPIIATPQGSSATGTVSVVDLAAKTVSKTIKVGLQPSRMTVSDNYLFVANTNSDTVSVVDTQTNDVVQTIDIEPYPEAPLGSSPNAVRMINDHQLAVSLGRNNAVAVYDWKKPSSKPQLMGLMPTAWFPVDLAVDPMNNRLLVANADGVGSLGAERTSTIQGIKVTGHSSYAQQGSLSMISFPSNKDLVKGTDEVYANNNWFDISGRNAKPRNNKKPVAIPERIGEPSTIKHIFYIIKENRTYDQVFGDIGKGNSEPAVTQFGENVTPNLHALANTYQLFDNFYTSGIQSASGHQWVMQGINNDYEDKETDTANIRSYPGGAGDSLAYASTGHLWDNALKHNVSVVNFGEDTNAFTGSKPFGTWTDWYNDYLILSGQKQGDLHVPIGDYQATSDIPSLNPITYKPFPTFDTNIPDQYRYEIFKQQFDEYVKNDNLPQLMPMWVMADHTSGTATGAPTPQAAVADNDLAVGKIVDLISHSPYWKDSLILVTEDDSQNGLDHVDGHREPALAISPWVKKGIVDSHYWTVINMVRTIEQILGLPAMNQNDAAALPLSELFTDKPDFTPYNAVPNRIALDTLNGQPGSNQPAPVIAPSVTTSTADQQPQATKEIEKQWTVWSNENQVYFTGKHAAPDKVNANLLNHVTWYATKGFDQPYPGDDKVLTPAEVAKQPQSSAPSPAINH</sequence>
<comment type="caution">
    <text evidence="4">The sequence shown here is derived from an EMBL/GenBank/DDBJ whole genome shotgun (WGS) entry which is preliminary data.</text>
</comment>
<feature type="signal peptide" evidence="3">
    <location>
        <begin position="1"/>
        <end position="31"/>
    </location>
</feature>
<dbReference type="Gene3D" id="2.130.10.10">
    <property type="entry name" value="YVTN repeat-like/Quinoprotein amine dehydrogenase"/>
    <property type="match status" value="3"/>
</dbReference>
<dbReference type="InterPro" id="IPR007312">
    <property type="entry name" value="Phosphoesterase"/>
</dbReference>
<dbReference type="Pfam" id="PF04185">
    <property type="entry name" value="Phosphoesterase"/>
    <property type="match status" value="1"/>
</dbReference>
<organism evidence="4 5">
    <name type="scientific">Paenibacillus solisilvae</name>
    <dbReference type="NCBI Taxonomy" id="2486751"/>
    <lineage>
        <taxon>Bacteria</taxon>
        <taxon>Bacillati</taxon>
        <taxon>Bacillota</taxon>
        <taxon>Bacilli</taxon>
        <taxon>Bacillales</taxon>
        <taxon>Paenibacillaceae</taxon>
        <taxon>Paenibacillus</taxon>
    </lineage>
</organism>
<feature type="chain" id="PRO_5047540247" evidence="3">
    <location>
        <begin position="32"/>
        <end position="929"/>
    </location>
</feature>